<dbReference type="PANTHER" id="PTHR43081">
    <property type="entry name" value="ADENYLATE CYCLASE, TERMINAL-DIFFERENTIATION SPECIFIC-RELATED"/>
    <property type="match status" value="1"/>
</dbReference>
<feature type="transmembrane region" description="Helical" evidence="6">
    <location>
        <begin position="293"/>
        <end position="316"/>
    </location>
</feature>
<evidence type="ECO:0000256" key="6">
    <source>
        <dbReference type="SAM" id="Phobius"/>
    </source>
</evidence>
<dbReference type="Gene3D" id="3.30.70.1230">
    <property type="entry name" value="Nucleotide cyclase"/>
    <property type="match status" value="1"/>
</dbReference>
<evidence type="ECO:0000256" key="3">
    <source>
        <dbReference type="ARBA" id="ARBA00022692"/>
    </source>
</evidence>
<proteinExistence type="predicted"/>
<dbReference type="PROSITE" id="PS50125">
    <property type="entry name" value="GUANYLATE_CYCLASE_2"/>
    <property type="match status" value="1"/>
</dbReference>
<dbReference type="Gene3D" id="3.30.450.20">
    <property type="entry name" value="PAS domain"/>
    <property type="match status" value="1"/>
</dbReference>
<feature type="domain" description="Guanylate cyclase" evidence="7">
    <location>
        <begin position="406"/>
        <end position="537"/>
    </location>
</feature>
<dbReference type="CDD" id="cd07302">
    <property type="entry name" value="CHD"/>
    <property type="match status" value="1"/>
</dbReference>
<dbReference type="InterPro" id="IPR033479">
    <property type="entry name" value="dCache_1"/>
</dbReference>
<sequence length="596" mass="63012">MRFGKDAAMARLPIPPRGSLFRQYFLVLFTAVAVPLLTAGGSQAWFGYQDQRARLNDLLGAEARNAAARIAHFIDGIESQLAWMVQLPWTGTVDERRRIDALRLLRQAPAVASLRLIDGASKERLAVSRIGLNRVESGAEASADPAVAGVRAGRVWFGPVTYHRNSEPYMTVAVAGNRAAAGIAVAEINLKLILDVVAGIRIGETGLALVLDRPGRLIAHPDISLVLRGAGDRTAETLQALRAAIVAQHGRAITGPDPAGRMVVAAMAPVQGPDWSVLVHQPVAEAFGPIRAAFWRLLALLLAGTGFAAALAYWLAGRMTGPIRLLEEGAARIGAGQFDHRIAIARGDELGRLASRFNEMAREVAISQERSERIDRLKRFLAPQVAELVDRVGDDSLLDGQRVEVVVVFGDLRGFTPFSARSEPAQIMGVLSEYHAAVGVCVDRHGATLVSLAGDGVMILVNAPVACPEPALRAARMVIEMQARVQALIGVWRARGHALGFGIGLAMGPATVGRIGSDSRLDYTAIGTVTNLAARLCASAQDGQILVDGTAAEAIAGGLPLVSLGTRQLKGFDDPVAVFAAAAGRKAEVQPAPDAA</sequence>
<evidence type="ECO:0000313" key="10">
    <source>
        <dbReference type="Proteomes" id="UP001055108"/>
    </source>
</evidence>
<dbReference type="Gene3D" id="6.10.340.10">
    <property type="match status" value="1"/>
</dbReference>
<name>A0AA37HRR4_9HYPH</name>
<evidence type="ECO:0000256" key="4">
    <source>
        <dbReference type="ARBA" id="ARBA00022989"/>
    </source>
</evidence>
<dbReference type="CDD" id="cd06225">
    <property type="entry name" value="HAMP"/>
    <property type="match status" value="1"/>
</dbReference>
<dbReference type="InterPro" id="IPR003660">
    <property type="entry name" value="HAMP_dom"/>
</dbReference>
<keyword evidence="3 6" id="KW-0812">Transmembrane</keyword>
<dbReference type="PANTHER" id="PTHR43081:SF20">
    <property type="entry name" value="TWO-COMPONENT RESPONSE REGULATOR"/>
    <property type="match status" value="1"/>
</dbReference>
<dbReference type="Proteomes" id="UP001055108">
    <property type="component" value="Unassembled WGS sequence"/>
</dbReference>
<gene>
    <name evidence="9" type="ORF">NBEOAGPD_4037</name>
</gene>
<dbReference type="InterPro" id="IPR050697">
    <property type="entry name" value="Adenylyl/Guanylyl_Cyclase_3/4"/>
</dbReference>
<reference evidence="9" key="1">
    <citation type="journal article" date="2016" name="Front. Microbiol.">
        <title>Genome Sequence of the Piezophilic, Mesophilic Sulfate-Reducing Bacterium Desulfovibrio indicus J2T.</title>
        <authorList>
            <person name="Cao J."/>
            <person name="Maignien L."/>
            <person name="Shao Z."/>
            <person name="Alain K."/>
            <person name="Jebbar M."/>
        </authorList>
    </citation>
    <scope>NUCLEOTIDE SEQUENCE</scope>
    <source>
        <strain evidence="9">NBRC 103626</strain>
    </source>
</reference>
<feature type="domain" description="HAMP" evidence="8">
    <location>
        <begin position="317"/>
        <end position="369"/>
    </location>
</feature>
<keyword evidence="5 6" id="KW-0472">Membrane</keyword>
<dbReference type="AlphaFoldDB" id="A0AA37HRR4"/>
<dbReference type="SUPFAM" id="SSF158472">
    <property type="entry name" value="HAMP domain-like"/>
    <property type="match status" value="1"/>
</dbReference>
<evidence type="ECO:0000256" key="2">
    <source>
        <dbReference type="ARBA" id="ARBA00022475"/>
    </source>
</evidence>
<dbReference type="GO" id="GO:0006171">
    <property type="term" value="P:cAMP biosynthetic process"/>
    <property type="evidence" value="ECO:0007669"/>
    <property type="project" value="TreeGrafter"/>
</dbReference>
<keyword evidence="2" id="KW-1003">Cell membrane</keyword>
<evidence type="ECO:0000259" key="7">
    <source>
        <dbReference type="PROSITE" id="PS50125"/>
    </source>
</evidence>
<evidence type="ECO:0000259" key="8">
    <source>
        <dbReference type="PROSITE" id="PS50885"/>
    </source>
</evidence>
<dbReference type="CDD" id="cd12912">
    <property type="entry name" value="PDC2_MCP_like"/>
    <property type="match status" value="1"/>
</dbReference>
<dbReference type="GO" id="GO:0004016">
    <property type="term" value="F:adenylate cyclase activity"/>
    <property type="evidence" value="ECO:0007669"/>
    <property type="project" value="UniProtKB-ARBA"/>
</dbReference>
<comment type="subcellular location">
    <subcellularLocation>
        <location evidence="1">Cell membrane</location>
        <topology evidence="1">Multi-pass membrane protein</topology>
    </subcellularLocation>
</comment>
<keyword evidence="4 6" id="KW-1133">Transmembrane helix</keyword>
<dbReference type="SMART" id="SM00304">
    <property type="entry name" value="HAMP"/>
    <property type="match status" value="1"/>
</dbReference>
<evidence type="ECO:0008006" key="11">
    <source>
        <dbReference type="Google" id="ProtNLM"/>
    </source>
</evidence>
<comment type="caution">
    <text evidence="9">The sequence shown here is derived from an EMBL/GenBank/DDBJ whole genome shotgun (WGS) entry which is preliminary data.</text>
</comment>
<organism evidence="9 10">
    <name type="scientific">Methylobacterium gregans</name>
    <dbReference type="NCBI Taxonomy" id="374424"/>
    <lineage>
        <taxon>Bacteria</taxon>
        <taxon>Pseudomonadati</taxon>
        <taxon>Pseudomonadota</taxon>
        <taxon>Alphaproteobacteria</taxon>
        <taxon>Hyphomicrobiales</taxon>
        <taxon>Methylobacteriaceae</taxon>
        <taxon>Methylobacterium</taxon>
    </lineage>
</organism>
<dbReference type="InterPro" id="IPR029787">
    <property type="entry name" value="Nucleotide_cyclase"/>
</dbReference>
<evidence type="ECO:0000256" key="5">
    <source>
        <dbReference type="ARBA" id="ARBA00023136"/>
    </source>
</evidence>
<dbReference type="GO" id="GO:0035556">
    <property type="term" value="P:intracellular signal transduction"/>
    <property type="evidence" value="ECO:0007669"/>
    <property type="project" value="InterPro"/>
</dbReference>
<dbReference type="GO" id="GO:0005886">
    <property type="term" value="C:plasma membrane"/>
    <property type="evidence" value="ECO:0007669"/>
    <property type="project" value="UniProtKB-SubCell"/>
</dbReference>
<dbReference type="EMBL" id="BPQM01000113">
    <property type="protein sequence ID" value="GJD80794.1"/>
    <property type="molecule type" value="Genomic_DNA"/>
</dbReference>
<dbReference type="SMART" id="SM00044">
    <property type="entry name" value="CYCc"/>
    <property type="match status" value="1"/>
</dbReference>
<accession>A0AA37HRR4</accession>
<evidence type="ECO:0000313" key="9">
    <source>
        <dbReference type="EMBL" id="GJD80794.1"/>
    </source>
</evidence>
<evidence type="ECO:0000256" key="1">
    <source>
        <dbReference type="ARBA" id="ARBA00004651"/>
    </source>
</evidence>
<reference evidence="9" key="2">
    <citation type="submission" date="2021-08" db="EMBL/GenBank/DDBJ databases">
        <authorList>
            <person name="Tani A."/>
            <person name="Ola A."/>
            <person name="Ogura Y."/>
            <person name="Katsura K."/>
            <person name="Hayashi T."/>
        </authorList>
    </citation>
    <scope>NUCLEOTIDE SEQUENCE</scope>
    <source>
        <strain evidence="9">NBRC 103626</strain>
    </source>
</reference>
<dbReference type="PROSITE" id="PS50885">
    <property type="entry name" value="HAMP"/>
    <property type="match status" value="1"/>
</dbReference>
<dbReference type="InterPro" id="IPR001054">
    <property type="entry name" value="A/G_cyclase"/>
</dbReference>
<protein>
    <recommendedName>
        <fullName evidence="11">Adenylate/guanylate cyclase with integral membrane sensor</fullName>
    </recommendedName>
</protein>
<dbReference type="Pfam" id="PF00672">
    <property type="entry name" value="HAMP"/>
    <property type="match status" value="1"/>
</dbReference>
<keyword evidence="10" id="KW-1185">Reference proteome</keyword>
<dbReference type="SUPFAM" id="SSF55073">
    <property type="entry name" value="Nucleotide cyclase"/>
    <property type="match status" value="1"/>
</dbReference>
<dbReference type="Pfam" id="PF02743">
    <property type="entry name" value="dCache_1"/>
    <property type="match status" value="1"/>
</dbReference>
<dbReference type="Pfam" id="PF00211">
    <property type="entry name" value="Guanylate_cyc"/>
    <property type="match status" value="1"/>
</dbReference>